<name>A0A7J7P9M3_9MAGN</name>
<dbReference type="EMBL" id="JACGCM010000122">
    <property type="protein sequence ID" value="KAF6176040.1"/>
    <property type="molecule type" value="Genomic_DNA"/>
</dbReference>
<accession>A0A7J7P9M3</accession>
<proteinExistence type="predicted"/>
<feature type="region of interest" description="Disordered" evidence="1">
    <location>
        <begin position="146"/>
        <end position="172"/>
    </location>
</feature>
<feature type="region of interest" description="Disordered" evidence="1">
    <location>
        <begin position="23"/>
        <end position="42"/>
    </location>
</feature>
<keyword evidence="3" id="KW-1185">Reference proteome</keyword>
<gene>
    <name evidence="2" type="ORF">GIB67_021289</name>
</gene>
<evidence type="ECO:0000313" key="2">
    <source>
        <dbReference type="EMBL" id="KAF6176040.1"/>
    </source>
</evidence>
<reference evidence="2 3" key="1">
    <citation type="journal article" date="2020" name="IScience">
        <title>Genome Sequencing of the Endangered Kingdonia uniflora (Circaeasteraceae, Ranunculales) Reveals Potential Mechanisms of Evolutionary Specialization.</title>
        <authorList>
            <person name="Sun Y."/>
            <person name="Deng T."/>
            <person name="Zhang A."/>
            <person name="Moore M.J."/>
            <person name="Landis J.B."/>
            <person name="Lin N."/>
            <person name="Zhang H."/>
            <person name="Zhang X."/>
            <person name="Huang J."/>
            <person name="Zhang X."/>
            <person name="Sun H."/>
            <person name="Wang H."/>
        </authorList>
    </citation>
    <scope>NUCLEOTIDE SEQUENCE [LARGE SCALE GENOMIC DNA]</scope>
    <source>
        <strain evidence="2">TB1705</strain>
        <tissue evidence="2">Leaf</tissue>
    </source>
</reference>
<evidence type="ECO:0000256" key="1">
    <source>
        <dbReference type="SAM" id="MobiDB-lite"/>
    </source>
</evidence>
<organism evidence="2 3">
    <name type="scientific">Kingdonia uniflora</name>
    <dbReference type="NCBI Taxonomy" id="39325"/>
    <lineage>
        <taxon>Eukaryota</taxon>
        <taxon>Viridiplantae</taxon>
        <taxon>Streptophyta</taxon>
        <taxon>Embryophyta</taxon>
        <taxon>Tracheophyta</taxon>
        <taxon>Spermatophyta</taxon>
        <taxon>Magnoliopsida</taxon>
        <taxon>Ranunculales</taxon>
        <taxon>Circaeasteraceae</taxon>
        <taxon>Kingdonia</taxon>
    </lineage>
</organism>
<sequence>MIKVYFFFFFFHNEVDNEVNEQVDEENQTHEGRAKKGTSNAKNYTSRCTDLRLHKMFAALPEEEKGILRATCFVPLLLIDTIARMSMLVVEIFDRHLEDVLRLNLLKIILSFLLPNKGRNVWVKYVDLVDDQQQFNRFPEYQFSTPEKTTKYKREGGNEKEDRKRKKAEPRTKKEGLEVVNELMVDDDVEVGSEVNFNVISSEYSGDLLEGCAEVAKTGNSILQPGRSWLENLSGINYRGAQTEVVISPRRKMLVKLVRVNRVKRVEQNKEEVVEARMMRWKLQNKPDCEQLVLMESEVDVTLQKRHALTKEEINERAFKMACQSTNCMLTLTSFFWECYWNLLFIDQSPG</sequence>
<dbReference type="AlphaFoldDB" id="A0A7J7P9M3"/>
<evidence type="ECO:0000313" key="3">
    <source>
        <dbReference type="Proteomes" id="UP000541444"/>
    </source>
</evidence>
<dbReference type="Proteomes" id="UP000541444">
    <property type="component" value="Unassembled WGS sequence"/>
</dbReference>
<comment type="caution">
    <text evidence="2">The sequence shown here is derived from an EMBL/GenBank/DDBJ whole genome shotgun (WGS) entry which is preliminary data.</text>
</comment>
<dbReference type="OrthoDB" id="1930729at2759"/>
<protein>
    <submittedName>
        <fullName evidence="2">Uncharacterized protein</fullName>
    </submittedName>
</protein>
<feature type="compositionally biased region" description="Basic and acidic residues" evidence="1">
    <location>
        <begin position="148"/>
        <end position="162"/>
    </location>
</feature>